<keyword evidence="9" id="KW-0812">Transmembrane</keyword>
<dbReference type="InterPro" id="IPR005886">
    <property type="entry name" value="UDP_G4E"/>
</dbReference>
<dbReference type="Gene3D" id="3.40.50.720">
    <property type="entry name" value="NAD(P)-binding Rossmann-like Domain"/>
    <property type="match status" value="1"/>
</dbReference>
<dbReference type="InterPro" id="IPR036291">
    <property type="entry name" value="NAD(P)-bd_dom_sf"/>
</dbReference>
<evidence type="ECO:0000256" key="6">
    <source>
        <dbReference type="ARBA" id="ARBA00023144"/>
    </source>
</evidence>
<sequence>MLRETSIRVTCFGVLLSFFAYIYYFETSIFAKTPVLGAFERREPNEMPGAWTVLVTGGAGFVGAHTLIPMINAGYNVIVIDNLVNSYKNPSSEKPEAINRVERITGKKVTFHQVDIRDEEALSRIFEKHSIDCVIHFAALKAVGESCEKPLEYYRNNVGGSCTLLEVMKAHNVKKLVYSSSATVYGIPRSLPIKEDHPTGINVTNPYGRTKYVVEEMMRDLCKSDGSWSVISLRYFNPVGAHSSGLLGEDPKGIPNNLMPYISKVAVGKLEKLKVFGNDYKTHDGTGERDYIHIEDLAEGHLKALSKLEGVSGLGFKAYNLGTGNGYTVLEVIRTFKEVSGREIKYEIVGRRSGDIDSSYADASLAKKELQWSATKNLVDMCKDTWRWQSQNPDGLETL</sequence>
<evidence type="ECO:0000256" key="8">
    <source>
        <dbReference type="RuleBase" id="RU366046"/>
    </source>
</evidence>
<evidence type="ECO:0000256" key="7">
    <source>
        <dbReference type="ARBA" id="ARBA00023235"/>
    </source>
</evidence>
<dbReference type="PANTHER" id="PTHR43725">
    <property type="entry name" value="UDP-GLUCOSE 4-EPIMERASE"/>
    <property type="match status" value="1"/>
</dbReference>
<reference evidence="11" key="1">
    <citation type="journal article" date="2024" name="Gigascience">
        <title>Chromosome-level genome of the poultry shaft louse Menopon gallinae provides insight into the host-switching and adaptive evolution of parasitic lice.</title>
        <authorList>
            <person name="Xu Y."/>
            <person name="Ma L."/>
            <person name="Liu S."/>
            <person name="Liang Y."/>
            <person name="Liu Q."/>
            <person name="He Z."/>
            <person name="Tian L."/>
            <person name="Duan Y."/>
            <person name="Cai W."/>
            <person name="Li H."/>
            <person name="Song F."/>
        </authorList>
    </citation>
    <scope>NUCLEOTIDE SEQUENCE</scope>
    <source>
        <strain evidence="11">Cailab_2023a</strain>
    </source>
</reference>
<keyword evidence="5 8" id="KW-0520">NAD</keyword>
<gene>
    <name evidence="11" type="ORF">PYX00_004922</name>
</gene>
<keyword evidence="8" id="KW-0119">Carbohydrate metabolism</keyword>
<evidence type="ECO:0000256" key="2">
    <source>
        <dbReference type="ARBA" id="ARBA00000083"/>
    </source>
</evidence>
<evidence type="ECO:0000256" key="9">
    <source>
        <dbReference type="SAM" id="Phobius"/>
    </source>
</evidence>
<dbReference type="GO" id="GO:0005829">
    <property type="term" value="C:cytosol"/>
    <property type="evidence" value="ECO:0007669"/>
    <property type="project" value="TreeGrafter"/>
</dbReference>
<dbReference type="EMBL" id="JARGDH010000002">
    <property type="protein sequence ID" value="KAL0277739.1"/>
    <property type="molecule type" value="Genomic_DNA"/>
</dbReference>
<dbReference type="GO" id="GO:0003974">
    <property type="term" value="F:UDP-N-acetylglucosamine 4-epimerase activity"/>
    <property type="evidence" value="ECO:0007669"/>
    <property type="project" value="UniProtKB-EC"/>
</dbReference>
<comment type="similarity">
    <text evidence="8">Belongs to the NAD(P)-dependent epimerase/dehydratase family.</text>
</comment>
<dbReference type="SUPFAM" id="SSF51735">
    <property type="entry name" value="NAD(P)-binding Rossmann-fold domains"/>
    <property type="match status" value="1"/>
</dbReference>
<dbReference type="PRINTS" id="PR01713">
    <property type="entry name" value="NUCEPIMERASE"/>
</dbReference>
<evidence type="ECO:0000256" key="5">
    <source>
        <dbReference type="ARBA" id="ARBA00023027"/>
    </source>
</evidence>
<name>A0AAW2I7A4_9NEOP</name>
<comment type="catalytic activity">
    <reaction evidence="1">
        <text>UDP-N-acetyl-alpha-D-glucosamine = UDP-N-acetyl-alpha-D-galactosamine</text>
        <dbReference type="Rhea" id="RHEA:20517"/>
        <dbReference type="ChEBI" id="CHEBI:57705"/>
        <dbReference type="ChEBI" id="CHEBI:67138"/>
        <dbReference type="EC" id="5.1.3.7"/>
    </reaction>
</comment>
<feature type="transmembrane region" description="Helical" evidence="9">
    <location>
        <begin position="7"/>
        <end position="25"/>
    </location>
</feature>
<evidence type="ECO:0000256" key="1">
    <source>
        <dbReference type="ARBA" id="ARBA00000014"/>
    </source>
</evidence>
<dbReference type="CDD" id="cd05247">
    <property type="entry name" value="UDP_G4E_1_SDR_e"/>
    <property type="match status" value="1"/>
</dbReference>
<dbReference type="NCBIfam" id="NF007956">
    <property type="entry name" value="PRK10675.1"/>
    <property type="match status" value="1"/>
</dbReference>
<comment type="catalytic activity">
    <reaction evidence="2 8">
        <text>UDP-alpha-D-glucose = UDP-alpha-D-galactose</text>
        <dbReference type="Rhea" id="RHEA:22168"/>
        <dbReference type="ChEBI" id="CHEBI:58885"/>
        <dbReference type="ChEBI" id="CHEBI:66914"/>
        <dbReference type="EC" id="5.1.3.2"/>
    </reaction>
</comment>
<evidence type="ECO:0000313" key="11">
    <source>
        <dbReference type="EMBL" id="KAL0277738.1"/>
    </source>
</evidence>
<accession>A0AAW2I7A4</accession>
<comment type="cofactor">
    <cofactor evidence="3 8">
        <name>NAD(+)</name>
        <dbReference type="ChEBI" id="CHEBI:57540"/>
    </cofactor>
</comment>
<dbReference type="GO" id="GO:0033499">
    <property type="term" value="P:galactose catabolic process via UDP-galactose, Leloir pathway"/>
    <property type="evidence" value="ECO:0007669"/>
    <property type="project" value="TreeGrafter"/>
</dbReference>
<comment type="subunit">
    <text evidence="8">Homodimer.</text>
</comment>
<dbReference type="Gene3D" id="3.90.25.10">
    <property type="entry name" value="UDP-galactose 4-epimerase, domain 1"/>
    <property type="match status" value="1"/>
</dbReference>
<dbReference type="GO" id="GO:0003978">
    <property type="term" value="F:UDP-glucose 4-epimerase activity"/>
    <property type="evidence" value="ECO:0007669"/>
    <property type="project" value="UniProtKB-UniRule"/>
</dbReference>
<protein>
    <recommendedName>
        <fullName evidence="8">UDP-glucose 4-epimerase</fullName>
        <ecNumber evidence="8">5.1.3.2</ecNumber>
    </recommendedName>
</protein>
<feature type="domain" description="NAD-dependent epimerase/dehydratase" evidence="10">
    <location>
        <begin position="53"/>
        <end position="322"/>
    </location>
</feature>
<dbReference type="EMBL" id="JARGDH010000002">
    <property type="protein sequence ID" value="KAL0277740.1"/>
    <property type="molecule type" value="Genomic_DNA"/>
</dbReference>
<comment type="pathway">
    <text evidence="4 8">Carbohydrate metabolism; galactose metabolism.</text>
</comment>
<evidence type="ECO:0000256" key="4">
    <source>
        <dbReference type="ARBA" id="ARBA00004947"/>
    </source>
</evidence>
<evidence type="ECO:0000256" key="3">
    <source>
        <dbReference type="ARBA" id="ARBA00001911"/>
    </source>
</evidence>
<dbReference type="Pfam" id="PF01370">
    <property type="entry name" value="Epimerase"/>
    <property type="match status" value="1"/>
</dbReference>
<keyword evidence="9" id="KW-1133">Transmembrane helix</keyword>
<dbReference type="EMBL" id="JARGDH010000002">
    <property type="protein sequence ID" value="KAL0277738.1"/>
    <property type="molecule type" value="Genomic_DNA"/>
</dbReference>
<keyword evidence="6" id="KW-0299">Galactose metabolism</keyword>
<dbReference type="NCBIfam" id="TIGR01179">
    <property type="entry name" value="galE"/>
    <property type="match status" value="1"/>
</dbReference>
<evidence type="ECO:0000259" key="10">
    <source>
        <dbReference type="Pfam" id="PF01370"/>
    </source>
</evidence>
<keyword evidence="9" id="KW-0472">Membrane</keyword>
<organism evidence="11">
    <name type="scientific">Menopon gallinae</name>
    <name type="common">poultry shaft louse</name>
    <dbReference type="NCBI Taxonomy" id="328185"/>
    <lineage>
        <taxon>Eukaryota</taxon>
        <taxon>Metazoa</taxon>
        <taxon>Ecdysozoa</taxon>
        <taxon>Arthropoda</taxon>
        <taxon>Hexapoda</taxon>
        <taxon>Insecta</taxon>
        <taxon>Pterygota</taxon>
        <taxon>Neoptera</taxon>
        <taxon>Paraneoptera</taxon>
        <taxon>Psocodea</taxon>
        <taxon>Troctomorpha</taxon>
        <taxon>Phthiraptera</taxon>
        <taxon>Amblycera</taxon>
        <taxon>Menoponidae</taxon>
        <taxon>Menopon</taxon>
    </lineage>
</organism>
<dbReference type="AlphaFoldDB" id="A0AAW2I7A4"/>
<dbReference type="PANTHER" id="PTHR43725:SF47">
    <property type="entry name" value="UDP-GLUCOSE 4-EPIMERASE"/>
    <property type="match status" value="1"/>
</dbReference>
<proteinExistence type="inferred from homology"/>
<dbReference type="EC" id="5.1.3.2" evidence="8"/>
<dbReference type="InterPro" id="IPR001509">
    <property type="entry name" value="Epimerase_deHydtase"/>
</dbReference>
<comment type="caution">
    <text evidence="11">The sequence shown here is derived from an EMBL/GenBank/DDBJ whole genome shotgun (WGS) entry which is preliminary data.</text>
</comment>
<keyword evidence="7 8" id="KW-0413">Isomerase</keyword>